<proteinExistence type="predicted"/>
<dbReference type="AlphaFoldDB" id="L1JUY1"/>
<sequence length="200" mass="22124">MASYSVWLMLSPAPAMVCRAAMQEASALALSSTSAPPCPSFTPHITLVGDIVPGKDQRTPDEIVAQLTETIKLSVSSTLPDGCILRPRRAAAMDKGCDTWNMCVMLWIDAEESLSKLREEIIARTGLQVEARTFRPHISLLYGVLDFDKREEIARALNERFFDESEDLSFKLHKVALVESPVPGYDGIGDWKVVSEIDIQ</sequence>
<evidence type="ECO:0000313" key="1">
    <source>
        <dbReference type="EMBL" id="EKX51888.1"/>
    </source>
</evidence>
<name>L1JUY1_GUITC</name>
<dbReference type="PANTHER" id="PTHR28141:SF1">
    <property type="entry name" value="2',3'-CYCLIC-NUCLEOTIDE 3'-PHOSPHODIESTERASE"/>
    <property type="match status" value="1"/>
</dbReference>
<gene>
    <name evidence="1" type="ORF">GUITHDRAFT_150842</name>
</gene>
<dbReference type="SUPFAM" id="SSF55144">
    <property type="entry name" value="LigT-like"/>
    <property type="match status" value="1"/>
</dbReference>
<reference evidence="1 3" key="1">
    <citation type="journal article" date="2012" name="Nature">
        <title>Algal genomes reveal evolutionary mosaicism and the fate of nucleomorphs.</title>
        <authorList>
            <consortium name="DOE Joint Genome Institute"/>
            <person name="Curtis B.A."/>
            <person name="Tanifuji G."/>
            <person name="Burki F."/>
            <person name="Gruber A."/>
            <person name="Irimia M."/>
            <person name="Maruyama S."/>
            <person name="Arias M.C."/>
            <person name="Ball S.G."/>
            <person name="Gile G.H."/>
            <person name="Hirakawa Y."/>
            <person name="Hopkins J.F."/>
            <person name="Kuo A."/>
            <person name="Rensing S.A."/>
            <person name="Schmutz J."/>
            <person name="Symeonidi A."/>
            <person name="Elias M."/>
            <person name="Eveleigh R.J."/>
            <person name="Herman E.K."/>
            <person name="Klute M.J."/>
            <person name="Nakayama T."/>
            <person name="Obornik M."/>
            <person name="Reyes-Prieto A."/>
            <person name="Armbrust E.V."/>
            <person name="Aves S.J."/>
            <person name="Beiko R.G."/>
            <person name="Coutinho P."/>
            <person name="Dacks J.B."/>
            <person name="Durnford D.G."/>
            <person name="Fast N.M."/>
            <person name="Green B.R."/>
            <person name="Grisdale C.J."/>
            <person name="Hempel F."/>
            <person name="Henrissat B."/>
            <person name="Hoppner M.P."/>
            <person name="Ishida K."/>
            <person name="Kim E."/>
            <person name="Koreny L."/>
            <person name="Kroth P.G."/>
            <person name="Liu Y."/>
            <person name="Malik S.B."/>
            <person name="Maier U.G."/>
            <person name="McRose D."/>
            <person name="Mock T."/>
            <person name="Neilson J.A."/>
            <person name="Onodera N.T."/>
            <person name="Poole A.M."/>
            <person name="Pritham E.J."/>
            <person name="Richards T.A."/>
            <person name="Rocap G."/>
            <person name="Roy S.W."/>
            <person name="Sarai C."/>
            <person name="Schaack S."/>
            <person name="Shirato S."/>
            <person name="Slamovits C.H."/>
            <person name="Spencer D.F."/>
            <person name="Suzuki S."/>
            <person name="Worden A.Z."/>
            <person name="Zauner S."/>
            <person name="Barry K."/>
            <person name="Bell C."/>
            <person name="Bharti A.K."/>
            <person name="Crow J.A."/>
            <person name="Grimwood J."/>
            <person name="Kramer R."/>
            <person name="Lindquist E."/>
            <person name="Lucas S."/>
            <person name="Salamov A."/>
            <person name="McFadden G.I."/>
            <person name="Lane C.E."/>
            <person name="Keeling P.J."/>
            <person name="Gray M.W."/>
            <person name="Grigoriev I.V."/>
            <person name="Archibald J.M."/>
        </authorList>
    </citation>
    <scope>NUCLEOTIDE SEQUENCE</scope>
    <source>
        <strain evidence="1 3">CCMP2712</strain>
    </source>
</reference>
<dbReference type="HOGENOM" id="CLU_1368505_0_0_1"/>
<protein>
    <recommendedName>
        <fullName evidence="4">2',3'-cyclic-nucleotide 3'-phosphodiesterase</fullName>
    </recommendedName>
</protein>
<evidence type="ECO:0008006" key="4">
    <source>
        <dbReference type="Google" id="ProtNLM"/>
    </source>
</evidence>
<dbReference type="EMBL" id="JH992974">
    <property type="protein sequence ID" value="EKX51888.1"/>
    <property type="molecule type" value="Genomic_DNA"/>
</dbReference>
<dbReference type="InterPro" id="IPR009097">
    <property type="entry name" value="Cyclic_Pdiesterase"/>
</dbReference>
<dbReference type="RefSeq" id="XP_005838868.1">
    <property type="nucleotide sequence ID" value="XM_005838811.1"/>
</dbReference>
<dbReference type="Gene3D" id="3.90.1140.10">
    <property type="entry name" value="Cyclic phosphodiesterase"/>
    <property type="match status" value="1"/>
</dbReference>
<dbReference type="KEGG" id="gtt:GUITHDRAFT_150842"/>
<dbReference type="EnsemblProtists" id="EKX51888">
    <property type="protein sequence ID" value="EKX51888"/>
    <property type="gene ID" value="GUITHDRAFT_150842"/>
</dbReference>
<dbReference type="OrthoDB" id="514292at2759"/>
<dbReference type="Pfam" id="PF13563">
    <property type="entry name" value="2_5_RNA_ligase2"/>
    <property type="match status" value="1"/>
</dbReference>
<keyword evidence="3" id="KW-1185">Reference proteome</keyword>
<organism evidence="1">
    <name type="scientific">Guillardia theta (strain CCMP2712)</name>
    <name type="common">Cryptophyte</name>
    <dbReference type="NCBI Taxonomy" id="905079"/>
    <lineage>
        <taxon>Eukaryota</taxon>
        <taxon>Cryptophyceae</taxon>
        <taxon>Pyrenomonadales</taxon>
        <taxon>Geminigeraceae</taxon>
        <taxon>Guillardia</taxon>
    </lineage>
</organism>
<evidence type="ECO:0000313" key="3">
    <source>
        <dbReference type="Proteomes" id="UP000011087"/>
    </source>
</evidence>
<dbReference type="GeneID" id="17308685"/>
<dbReference type="GO" id="GO:0004113">
    <property type="term" value="F:2',3'-cyclic-nucleotide 3'-phosphodiesterase activity"/>
    <property type="evidence" value="ECO:0007669"/>
    <property type="project" value="TreeGrafter"/>
</dbReference>
<dbReference type="Proteomes" id="UP000011087">
    <property type="component" value="Unassembled WGS sequence"/>
</dbReference>
<dbReference type="PANTHER" id="PTHR28141">
    <property type="entry name" value="2',3'-CYCLIC-NUCLEOTIDE 3'-PHOSPHODIESTERASE"/>
    <property type="match status" value="1"/>
</dbReference>
<reference evidence="3" key="2">
    <citation type="submission" date="2012-11" db="EMBL/GenBank/DDBJ databases">
        <authorList>
            <person name="Kuo A."/>
            <person name="Curtis B.A."/>
            <person name="Tanifuji G."/>
            <person name="Burki F."/>
            <person name="Gruber A."/>
            <person name="Irimia M."/>
            <person name="Maruyama S."/>
            <person name="Arias M.C."/>
            <person name="Ball S.G."/>
            <person name="Gile G.H."/>
            <person name="Hirakawa Y."/>
            <person name="Hopkins J.F."/>
            <person name="Rensing S.A."/>
            <person name="Schmutz J."/>
            <person name="Symeonidi A."/>
            <person name="Elias M."/>
            <person name="Eveleigh R.J."/>
            <person name="Herman E.K."/>
            <person name="Klute M.J."/>
            <person name="Nakayama T."/>
            <person name="Obornik M."/>
            <person name="Reyes-Prieto A."/>
            <person name="Armbrust E.V."/>
            <person name="Aves S.J."/>
            <person name="Beiko R.G."/>
            <person name="Coutinho P."/>
            <person name="Dacks J.B."/>
            <person name="Durnford D.G."/>
            <person name="Fast N.M."/>
            <person name="Green B.R."/>
            <person name="Grisdale C."/>
            <person name="Hempe F."/>
            <person name="Henrissat B."/>
            <person name="Hoppner M.P."/>
            <person name="Ishida K.-I."/>
            <person name="Kim E."/>
            <person name="Koreny L."/>
            <person name="Kroth P.G."/>
            <person name="Liu Y."/>
            <person name="Malik S.-B."/>
            <person name="Maier U.G."/>
            <person name="McRose D."/>
            <person name="Mock T."/>
            <person name="Neilson J.A."/>
            <person name="Onodera N.T."/>
            <person name="Poole A.M."/>
            <person name="Pritham E.J."/>
            <person name="Richards T.A."/>
            <person name="Rocap G."/>
            <person name="Roy S.W."/>
            <person name="Sarai C."/>
            <person name="Schaack S."/>
            <person name="Shirato S."/>
            <person name="Slamovits C.H."/>
            <person name="Spencer D.F."/>
            <person name="Suzuki S."/>
            <person name="Worden A.Z."/>
            <person name="Zauner S."/>
            <person name="Barry K."/>
            <person name="Bell C."/>
            <person name="Bharti A.K."/>
            <person name="Crow J.A."/>
            <person name="Grimwood J."/>
            <person name="Kramer R."/>
            <person name="Lindquist E."/>
            <person name="Lucas S."/>
            <person name="Salamov A."/>
            <person name="McFadden G.I."/>
            <person name="Lane C.E."/>
            <person name="Keeling P.J."/>
            <person name="Gray M.W."/>
            <person name="Grigoriev I.V."/>
            <person name="Archibald J.M."/>
        </authorList>
    </citation>
    <scope>NUCLEOTIDE SEQUENCE</scope>
    <source>
        <strain evidence="3">CCMP2712</strain>
    </source>
</reference>
<evidence type="ECO:0000313" key="2">
    <source>
        <dbReference type="EnsemblProtists" id="EKX51888"/>
    </source>
</evidence>
<dbReference type="GO" id="GO:0009187">
    <property type="term" value="P:cyclic nucleotide metabolic process"/>
    <property type="evidence" value="ECO:0007669"/>
    <property type="project" value="TreeGrafter"/>
</dbReference>
<reference evidence="2" key="3">
    <citation type="submission" date="2015-06" db="UniProtKB">
        <authorList>
            <consortium name="EnsemblProtists"/>
        </authorList>
    </citation>
    <scope>IDENTIFICATION</scope>
</reference>
<dbReference type="InterPro" id="IPR012386">
    <property type="entry name" value="Cyclic-nucl_3Pdiesterase"/>
</dbReference>
<dbReference type="PaxDb" id="55529-EKX51888"/>
<accession>L1JUY1</accession>